<accession>A0A1J9Q835</accession>
<evidence type="ECO:0000256" key="1">
    <source>
        <dbReference type="SAM" id="MobiDB-lite"/>
    </source>
</evidence>
<feature type="region of interest" description="Disordered" evidence="1">
    <location>
        <begin position="1"/>
        <end position="26"/>
    </location>
</feature>
<proteinExistence type="predicted"/>
<feature type="compositionally biased region" description="Basic and acidic residues" evidence="1">
    <location>
        <begin position="60"/>
        <end position="72"/>
    </location>
</feature>
<organism evidence="2 3">
    <name type="scientific">Emergomyces pasteurianus Ep9510</name>
    <dbReference type="NCBI Taxonomy" id="1447872"/>
    <lineage>
        <taxon>Eukaryota</taxon>
        <taxon>Fungi</taxon>
        <taxon>Dikarya</taxon>
        <taxon>Ascomycota</taxon>
        <taxon>Pezizomycotina</taxon>
        <taxon>Eurotiomycetes</taxon>
        <taxon>Eurotiomycetidae</taxon>
        <taxon>Onygenales</taxon>
        <taxon>Ajellomycetaceae</taxon>
        <taxon>Emergomyces</taxon>
    </lineage>
</organism>
<name>A0A1J9Q835_9EURO</name>
<gene>
    <name evidence="2" type="ORF">AJ78_07249</name>
</gene>
<dbReference type="VEuPathDB" id="FungiDB:AJ78_07249"/>
<evidence type="ECO:0000313" key="3">
    <source>
        <dbReference type="Proteomes" id="UP000182235"/>
    </source>
</evidence>
<dbReference type="EMBL" id="LGRN01000448">
    <property type="protein sequence ID" value="OJD12100.1"/>
    <property type="molecule type" value="Genomic_DNA"/>
</dbReference>
<dbReference type="OrthoDB" id="4187629at2759"/>
<dbReference type="STRING" id="1447872.A0A1J9Q835"/>
<dbReference type="AlphaFoldDB" id="A0A1J9Q835"/>
<reference evidence="2 3" key="1">
    <citation type="submission" date="2015-07" db="EMBL/GenBank/DDBJ databases">
        <title>Emmonsia species relationships and genome sequence.</title>
        <authorList>
            <consortium name="The Broad Institute Genomics Platform"/>
            <person name="Cuomo C.A."/>
            <person name="Munoz J.F."/>
            <person name="Imamovic A."/>
            <person name="Priest M.E."/>
            <person name="Young S."/>
            <person name="Clay O.K."/>
            <person name="McEwen J.G."/>
        </authorList>
    </citation>
    <scope>NUCLEOTIDE SEQUENCE [LARGE SCALE GENOMIC DNA]</scope>
    <source>
        <strain evidence="2 3">UAMH 9510</strain>
    </source>
</reference>
<comment type="caution">
    <text evidence="2">The sequence shown here is derived from an EMBL/GenBank/DDBJ whole genome shotgun (WGS) entry which is preliminary data.</text>
</comment>
<feature type="region of interest" description="Disordered" evidence="1">
    <location>
        <begin position="57"/>
        <end position="79"/>
    </location>
</feature>
<evidence type="ECO:0000313" key="2">
    <source>
        <dbReference type="EMBL" id="OJD12100.1"/>
    </source>
</evidence>
<dbReference type="Proteomes" id="UP000182235">
    <property type="component" value="Unassembled WGS sequence"/>
</dbReference>
<sequence>MSCWEVEKGGPINPSPSSNHLLKSRYVAPVQPHVDESLESQETTPYGDSFAALVVSGGENDERRKGGERESEYGVSTQPPEVTKNTFIKELNDNSILPHALHQSQAIYIVVDRLQRVLQEAEKIYESRSRLISYNGPADSLDQLYLNVISKLLSALQGEDAAYSLHSPPATETDDVELWNINVWKAVLNLIATIPQTTPPASVHPIFDGTSVRSTFLSQKGSEQTRELMNSRIFEEICHCTFRDVGGFFSKYFEKKKTGVAKQISSGNACRPEATMAIRSNFLMILHRTMSLPDGFIFKKIFSQNHAASTTPRRAKQILLARRRSGKLTFF</sequence>
<protein>
    <submittedName>
        <fullName evidence="2">Uncharacterized protein</fullName>
    </submittedName>
</protein>
<keyword evidence="3" id="KW-1185">Reference proteome</keyword>